<evidence type="ECO:0000313" key="4">
    <source>
        <dbReference type="EMBL" id="PNR54069.1"/>
    </source>
</evidence>
<feature type="region of interest" description="Disordered" evidence="1">
    <location>
        <begin position="107"/>
        <end position="160"/>
    </location>
</feature>
<evidence type="ECO:0000256" key="1">
    <source>
        <dbReference type="SAM" id="MobiDB-lite"/>
    </source>
</evidence>
<dbReference type="InterPro" id="IPR007652">
    <property type="entry name" value="A1-4-GlycosylTfrase_dom"/>
</dbReference>
<evidence type="ECO:0000313" key="6">
    <source>
        <dbReference type="Proteomes" id="UP000006727"/>
    </source>
</evidence>
<dbReference type="EMBL" id="ABEU02000005">
    <property type="protein sequence ID" value="PNR54069.1"/>
    <property type="molecule type" value="Genomic_DNA"/>
</dbReference>
<feature type="compositionally biased region" description="Low complexity" evidence="1">
    <location>
        <begin position="9"/>
        <end position="30"/>
    </location>
</feature>
<evidence type="ECO:0000313" key="5">
    <source>
        <dbReference type="EnsemblPlants" id="Pp3c5_15800V3.1"/>
    </source>
</evidence>
<feature type="domain" description="Alpha 1,4-glycosyltransferase" evidence="3">
    <location>
        <begin position="716"/>
        <end position="847"/>
    </location>
</feature>
<evidence type="ECO:0000256" key="2">
    <source>
        <dbReference type="SAM" id="Phobius"/>
    </source>
</evidence>
<feature type="region of interest" description="Disordered" evidence="1">
    <location>
        <begin position="226"/>
        <end position="252"/>
    </location>
</feature>
<reference evidence="4 6" key="2">
    <citation type="journal article" date="2018" name="Plant J.">
        <title>The Physcomitrella patens chromosome-scale assembly reveals moss genome structure and evolution.</title>
        <authorList>
            <person name="Lang D."/>
            <person name="Ullrich K.K."/>
            <person name="Murat F."/>
            <person name="Fuchs J."/>
            <person name="Jenkins J."/>
            <person name="Haas F.B."/>
            <person name="Piednoel M."/>
            <person name="Gundlach H."/>
            <person name="Van Bel M."/>
            <person name="Meyberg R."/>
            <person name="Vives C."/>
            <person name="Morata J."/>
            <person name="Symeonidi A."/>
            <person name="Hiss M."/>
            <person name="Muchero W."/>
            <person name="Kamisugi Y."/>
            <person name="Saleh O."/>
            <person name="Blanc G."/>
            <person name="Decker E.L."/>
            <person name="van Gessel N."/>
            <person name="Grimwood J."/>
            <person name="Hayes R.D."/>
            <person name="Graham S.W."/>
            <person name="Gunter L.E."/>
            <person name="McDaniel S.F."/>
            <person name="Hoernstein S.N.W."/>
            <person name="Larsson A."/>
            <person name="Li F.W."/>
            <person name="Perroud P.F."/>
            <person name="Phillips J."/>
            <person name="Ranjan P."/>
            <person name="Rokshar D.S."/>
            <person name="Rothfels C.J."/>
            <person name="Schneider L."/>
            <person name="Shu S."/>
            <person name="Stevenson D.W."/>
            <person name="Thummler F."/>
            <person name="Tillich M."/>
            <person name="Villarreal Aguilar J.C."/>
            <person name="Widiez T."/>
            <person name="Wong G.K."/>
            <person name="Wymore A."/>
            <person name="Zhang Y."/>
            <person name="Zimmer A.D."/>
            <person name="Quatrano R.S."/>
            <person name="Mayer K.F.X."/>
            <person name="Goodstein D."/>
            <person name="Casacuberta J.M."/>
            <person name="Vandepoele K."/>
            <person name="Reski R."/>
            <person name="Cuming A.C."/>
            <person name="Tuskan G.A."/>
            <person name="Maumus F."/>
            <person name="Salse J."/>
            <person name="Schmutz J."/>
            <person name="Rensing S.A."/>
        </authorList>
    </citation>
    <scope>NUCLEOTIDE SEQUENCE [LARGE SCALE GENOMIC DNA]</scope>
    <source>
        <strain evidence="5 6">cv. Gransden 2004</strain>
    </source>
</reference>
<keyword evidence="2" id="KW-0472">Membrane</keyword>
<dbReference type="EnsemblPlants" id="Pp3c5_15800V3.3">
    <property type="protein sequence ID" value="Pp3c5_15800V3.3"/>
    <property type="gene ID" value="Pp3c5_15800"/>
</dbReference>
<name>A0A2K1KJW8_PHYPA</name>
<feature type="compositionally biased region" description="Polar residues" evidence="1">
    <location>
        <begin position="227"/>
        <end position="239"/>
    </location>
</feature>
<dbReference type="PANTHER" id="PTHR47213">
    <property type="entry name" value="OS07G0567300 PROTEIN"/>
    <property type="match status" value="1"/>
</dbReference>
<proteinExistence type="predicted"/>
<dbReference type="Proteomes" id="UP000006727">
    <property type="component" value="Chromosome 5"/>
</dbReference>
<reference evidence="5" key="3">
    <citation type="submission" date="2020-12" db="UniProtKB">
        <authorList>
            <consortium name="EnsemblPlants"/>
        </authorList>
    </citation>
    <scope>IDENTIFICATION</scope>
</reference>
<dbReference type="InterPro" id="IPR044789">
    <property type="entry name" value="Put_A1-4-GlycosylTfrase_plant"/>
</dbReference>
<gene>
    <name evidence="5" type="primary">LOC112282665</name>
    <name evidence="4" type="ORF">PHYPA_007745</name>
</gene>
<dbReference type="PANTHER" id="PTHR47213:SF1">
    <property type="entry name" value="OS07G0567300 PROTEIN"/>
    <property type="match status" value="1"/>
</dbReference>
<dbReference type="STRING" id="3218.A0A2K1KJW8"/>
<feature type="transmembrane region" description="Helical" evidence="2">
    <location>
        <begin position="35"/>
        <end position="60"/>
    </location>
</feature>
<sequence>MPRPRHLGPSPSLNRSLSRLSSSSSFPSRHSNSRIYTFLIVVGLLLFAVVAFLQACLIGAPQGSKLSPLEHTKSGAGVGAEQAWWKENSRAGNNAVLDPGTGKVRAVEKSKLGRKMGAVQGVEDGEKGESGDEEIEDGDEMGDDEDEDEDAGQDRLDIDVDDRIVEEEGDSDLAVALIVDEEFQTGENEPDSSKKSGQAVVNSKISAVSAKRGVEKVAFVKSLGSGRVNSENSTNPTNEVRSKSTRHESKQDNMAKVNGVPDWVLDGKLRSRQDIIADTLHKGFGKGLGVDVEKRKSSFFWDHAVGVRKRSLENVDSFSTGETKNSTVIVKSGRILDDKHADAEDKDAAKVAVLQLRGYKEVVENWKERFNSDDELIDDDVQRRLEGVRVIEDALLLNEDGLLDKPIPSKKLGAHLKKGRSAFDPIDPVNNPMLQDPDTTPGTWMTKTDNDMLRAIRGDRFSDGLQPKVLLRGNLPATVTVADFEVGRRASAVEASSDSMQEKEENRKPVLAVNSDLASHENLMGVSGAGKSLELSSESNADEMQWGYYPGIGSLSFSKFMEDFLGQERCSLNVFMAWTTPAWGFTARHQRVLESLFRFHIDACVVVFSDTFEFNFFSTFLKEGYKVAVVRPNVQELFVDTPSHILTASLPKWKENPLFHLHFTELLRLAALYKFGGIYLDMDMLVSRPLNSLHNTVGSEITVTGESRLNGAVLIFEKSSLFLKKCMEEFTKTYDETLPQYNGADLLTRVANSAFDEKGSTWNQFPELLNIQGPFTFFPLTSSGISKYFDAPKDDIQKEQQRELLTKISEEAITVHLWNSITSDIVPDVNSLVGIILSRSCLRCNNVL</sequence>
<dbReference type="EnsemblPlants" id="Pp3c5_15800V3.1">
    <property type="protein sequence ID" value="Pp3c5_15800V3.1"/>
    <property type="gene ID" value="Pp3c5_15800"/>
</dbReference>
<protein>
    <recommendedName>
        <fullName evidence="3">Alpha 1,4-glycosyltransferase domain-containing protein</fullName>
    </recommendedName>
</protein>
<dbReference type="PaxDb" id="3218-PP1S169_42V6.1"/>
<feature type="compositionally biased region" description="Basic and acidic residues" evidence="1">
    <location>
        <begin position="240"/>
        <end position="252"/>
    </location>
</feature>
<dbReference type="Gene3D" id="3.90.550.20">
    <property type="match status" value="1"/>
</dbReference>
<keyword evidence="2" id="KW-1133">Transmembrane helix</keyword>
<dbReference type="Pfam" id="PF04572">
    <property type="entry name" value="Gb3_synth"/>
    <property type="match status" value="1"/>
</dbReference>
<reference evidence="4 6" key="1">
    <citation type="journal article" date="2008" name="Science">
        <title>The Physcomitrella genome reveals evolutionary insights into the conquest of land by plants.</title>
        <authorList>
            <person name="Rensing S."/>
            <person name="Lang D."/>
            <person name="Zimmer A."/>
            <person name="Terry A."/>
            <person name="Salamov A."/>
            <person name="Shapiro H."/>
            <person name="Nishiyama T."/>
            <person name="Perroud P.-F."/>
            <person name="Lindquist E."/>
            <person name="Kamisugi Y."/>
            <person name="Tanahashi T."/>
            <person name="Sakakibara K."/>
            <person name="Fujita T."/>
            <person name="Oishi K."/>
            <person name="Shin-I T."/>
            <person name="Kuroki Y."/>
            <person name="Toyoda A."/>
            <person name="Suzuki Y."/>
            <person name="Hashimoto A."/>
            <person name="Yamaguchi K."/>
            <person name="Sugano A."/>
            <person name="Kohara Y."/>
            <person name="Fujiyama A."/>
            <person name="Anterola A."/>
            <person name="Aoki S."/>
            <person name="Ashton N."/>
            <person name="Barbazuk W.B."/>
            <person name="Barker E."/>
            <person name="Bennetzen J."/>
            <person name="Bezanilla M."/>
            <person name="Blankenship R."/>
            <person name="Cho S.H."/>
            <person name="Dutcher S."/>
            <person name="Estelle M."/>
            <person name="Fawcett J.A."/>
            <person name="Gundlach H."/>
            <person name="Hanada K."/>
            <person name="Heyl A."/>
            <person name="Hicks K.A."/>
            <person name="Hugh J."/>
            <person name="Lohr M."/>
            <person name="Mayer K."/>
            <person name="Melkozernov A."/>
            <person name="Murata T."/>
            <person name="Nelson D."/>
            <person name="Pils B."/>
            <person name="Prigge M."/>
            <person name="Reiss B."/>
            <person name="Renner T."/>
            <person name="Rombauts S."/>
            <person name="Rushton P."/>
            <person name="Sanderfoot A."/>
            <person name="Schween G."/>
            <person name="Shiu S.-H."/>
            <person name="Stueber K."/>
            <person name="Theodoulou F.L."/>
            <person name="Tu H."/>
            <person name="Van de Peer Y."/>
            <person name="Verrier P.J."/>
            <person name="Waters E."/>
            <person name="Wood A."/>
            <person name="Yang L."/>
            <person name="Cove D."/>
            <person name="Cuming A."/>
            <person name="Hasebe M."/>
            <person name="Lucas S."/>
            <person name="Mishler D.B."/>
            <person name="Reski R."/>
            <person name="Grigoriev I."/>
            <person name="Quatrano R.S."/>
            <person name="Boore J.L."/>
        </authorList>
    </citation>
    <scope>NUCLEOTIDE SEQUENCE [LARGE SCALE GENOMIC DNA]</scope>
    <source>
        <strain evidence="5 6">cv. Gransden 2004</strain>
    </source>
</reference>
<keyword evidence="6" id="KW-1185">Reference proteome</keyword>
<feature type="region of interest" description="Disordered" evidence="1">
    <location>
        <begin position="423"/>
        <end position="443"/>
    </location>
</feature>
<feature type="compositionally biased region" description="Acidic residues" evidence="1">
    <location>
        <begin position="131"/>
        <end position="151"/>
    </location>
</feature>
<dbReference type="Gramene" id="Pp3c5_15800V3.3">
    <property type="protein sequence ID" value="Pp3c5_15800V3.3"/>
    <property type="gene ID" value="Pp3c5_15800"/>
</dbReference>
<keyword evidence="2" id="KW-0812">Transmembrane</keyword>
<dbReference type="OrthoDB" id="409543at2759"/>
<organism evidence="4">
    <name type="scientific">Physcomitrium patens</name>
    <name type="common">Spreading-leaved earth moss</name>
    <name type="synonym">Physcomitrella patens</name>
    <dbReference type="NCBI Taxonomy" id="3218"/>
    <lineage>
        <taxon>Eukaryota</taxon>
        <taxon>Viridiplantae</taxon>
        <taxon>Streptophyta</taxon>
        <taxon>Embryophyta</taxon>
        <taxon>Bryophyta</taxon>
        <taxon>Bryophytina</taxon>
        <taxon>Bryopsida</taxon>
        <taxon>Funariidae</taxon>
        <taxon>Funariales</taxon>
        <taxon>Funariaceae</taxon>
        <taxon>Physcomitrium</taxon>
    </lineage>
</organism>
<evidence type="ECO:0000259" key="3">
    <source>
        <dbReference type="Pfam" id="PF04572"/>
    </source>
</evidence>
<dbReference type="InterPro" id="IPR007577">
    <property type="entry name" value="GlycoTrfase_DXD_sugar-bd_CS"/>
</dbReference>
<accession>A0A2K1KJW8</accession>
<feature type="region of interest" description="Disordered" evidence="1">
    <location>
        <begin position="1"/>
        <end position="30"/>
    </location>
</feature>
<dbReference type="GeneID" id="112282665"/>
<dbReference type="AlphaFoldDB" id="A0A2K1KJW8"/>
<dbReference type="Pfam" id="PF04488">
    <property type="entry name" value="Gly_transf_sug"/>
    <property type="match status" value="1"/>
</dbReference>
<dbReference type="RefSeq" id="XP_024376354.1">
    <property type="nucleotide sequence ID" value="XM_024520586.2"/>
</dbReference>
<dbReference type="InterPro" id="IPR029044">
    <property type="entry name" value="Nucleotide-diphossugar_trans"/>
</dbReference>
<dbReference type="SUPFAM" id="SSF53448">
    <property type="entry name" value="Nucleotide-diphospho-sugar transferases"/>
    <property type="match status" value="1"/>
</dbReference>
<dbReference type="Gramene" id="Pp3c5_15800V3.1">
    <property type="protein sequence ID" value="Pp3c5_15800V3.1"/>
    <property type="gene ID" value="Pp3c5_15800"/>
</dbReference>